<name>A0A937XDX4_UNCEI</name>
<accession>A0A937XDX4</accession>
<dbReference type="AlphaFoldDB" id="A0A937XDX4"/>
<dbReference type="Proteomes" id="UP000748308">
    <property type="component" value="Unassembled WGS sequence"/>
</dbReference>
<proteinExistence type="predicted"/>
<protein>
    <submittedName>
        <fullName evidence="1">Uncharacterized protein</fullName>
    </submittedName>
</protein>
<gene>
    <name evidence="1" type="ORF">FJY75_12465</name>
</gene>
<dbReference type="InterPro" id="IPR036554">
    <property type="entry name" value="GHMP_kinase_C_sf"/>
</dbReference>
<dbReference type="SUPFAM" id="SSF55060">
    <property type="entry name" value="GHMP Kinase, C-terminal domain"/>
    <property type="match status" value="1"/>
</dbReference>
<sequence>MKPEVGEVRAWMADQGLDGAVLAGSGSAWVGHCPEAREAERVEAAARLQGWRAWTVRPVEGGWAEQA</sequence>
<evidence type="ECO:0000313" key="2">
    <source>
        <dbReference type="Proteomes" id="UP000748308"/>
    </source>
</evidence>
<comment type="caution">
    <text evidence="1">The sequence shown here is derived from an EMBL/GenBank/DDBJ whole genome shotgun (WGS) entry which is preliminary data.</text>
</comment>
<organism evidence="1 2">
    <name type="scientific">Eiseniibacteriota bacterium</name>
    <dbReference type="NCBI Taxonomy" id="2212470"/>
    <lineage>
        <taxon>Bacteria</taxon>
        <taxon>Candidatus Eiseniibacteriota</taxon>
    </lineage>
</organism>
<dbReference type="EMBL" id="VGIY01000434">
    <property type="protein sequence ID" value="MBM3318656.1"/>
    <property type="molecule type" value="Genomic_DNA"/>
</dbReference>
<reference evidence="1" key="1">
    <citation type="submission" date="2019-03" db="EMBL/GenBank/DDBJ databases">
        <title>Lake Tanganyika Metagenome-Assembled Genomes (MAGs).</title>
        <authorList>
            <person name="Tran P."/>
        </authorList>
    </citation>
    <scope>NUCLEOTIDE SEQUENCE</scope>
    <source>
        <strain evidence="1">M_DeepCast_400m_m2_100</strain>
    </source>
</reference>
<dbReference type="Gene3D" id="3.30.70.890">
    <property type="entry name" value="GHMP kinase, C-terminal domain"/>
    <property type="match status" value="1"/>
</dbReference>
<evidence type="ECO:0000313" key="1">
    <source>
        <dbReference type="EMBL" id="MBM3318656.1"/>
    </source>
</evidence>